<dbReference type="Gene3D" id="1.20.120.450">
    <property type="entry name" value="dinb family like domain"/>
    <property type="match status" value="1"/>
</dbReference>
<reference evidence="2" key="1">
    <citation type="submission" date="2020-07" db="EMBL/GenBank/DDBJ databases">
        <title>Huge and variable diversity of episymbiotic CPR bacteria and DPANN archaea in groundwater ecosystems.</title>
        <authorList>
            <person name="He C.Y."/>
            <person name="Keren R."/>
            <person name="Whittaker M."/>
            <person name="Farag I.F."/>
            <person name="Doudna J."/>
            <person name="Cate J.H.D."/>
            <person name="Banfield J.F."/>
        </authorList>
    </citation>
    <scope>NUCLEOTIDE SEQUENCE</scope>
    <source>
        <strain evidence="2">NC_groundwater_1813_Pr3_B-0.1um_71_17</strain>
    </source>
</reference>
<feature type="domain" description="DinB-like" evidence="1">
    <location>
        <begin position="33"/>
        <end position="177"/>
    </location>
</feature>
<evidence type="ECO:0000313" key="2">
    <source>
        <dbReference type="EMBL" id="MBI5169069.1"/>
    </source>
</evidence>
<accession>A0A933SB49</accession>
<comment type="caution">
    <text evidence="2">The sequence shown here is derived from an EMBL/GenBank/DDBJ whole genome shotgun (WGS) entry which is preliminary data.</text>
</comment>
<evidence type="ECO:0000313" key="3">
    <source>
        <dbReference type="Proteomes" id="UP000696931"/>
    </source>
</evidence>
<dbReference type="SUPFAM" id="SSF109854">
    <property type="entry name" value="DinB/YfiT-like putative metalloenzymes"/>
    <property type="match status" value="1"/>
</dbReference>
<name>A0A933SB49_UNCEI</name>
<evidence type="ECO:0000259" key="1">
    <source>
        <dbReference type="Pfam" id="PF12867"/>
    </source>
</evidence>
<dbReference type="EMBL" id="JACRIW010000041">
    <property type="protein sequence ID" value="MBI5169069.1"/>
    <property type="molecule type" value="Genomic_DNA"/>
</dbReference>
<dbReference type="AlphaFoldDB" id="A0A933SB49"/>
<protein>
    <submittedName>
        <fullName evidence="2">DinB family protein</fullName>
    </submittedName>
</protein>
<dbReference type="InterPro" id="IPR034660">
    <property type="entry name" value="DinB/YfiT-like"/>
</dbReference>
<dbReference type="Proteomes" id="UP000696931">
    <property type="component" value="Unassembled WGS sequence"/>
</dbReference>
<sequence length="191" mass="21809">MPVRVDRNILRVPRRARNAEAASFLAQWNDLSQRMFGDLANAKTAELAWQPRRGANTIGMLLAHNAVVEVYWMLIATGEFSAERLEDVLGLSMDGDGIPMPPAGEAPEHLRGRSLAWYRKLHDRARAFATGILGRMDAATLEKVVKRPRRDGTRHDSNVRWILYHVLEHQAGHYGQMLLLRHLYADRRKRP</sequence>
<dbReference type="InterPro" id="IPR024775">
    <property type="entry name" value="DinB-like"/>
</dbReference>
<proteinExistence type="predicted"/>
<dbReference type="Pfam" id="PF12867">
    <property type="entry name" value="DinB_2"/>
    <property type="match status" value="1"/>
</dbReference>
<gene>
    <name evidence="2" type="ORF">HZA61_06250</name>
</gene>
<organism evidence="2 3">
    <name type="scientific">Eiseniibacteriota bacterium</name>
    <dbReference type="NCBI Taxonomy" id="2212470"/>
    <lineage>
        <taxon>Bacteria</taxon>
        <taxon>Candidatus Eiseniibacteriota</taxon>
    </lineage>
</organism>